<reference evidence="3" key="1">
    <citation type="journal article" date="2020" name="Stud. Mycol.">
        <title>101 Dothideomycetes genomes: a test case for predicting lifestyles and emergence of pathogens.</title>
        <authorList>
            <person name="Haridas S."/>
            <person name="Albert R."/>
            <person name="Binder M."/>
            <person name="Bloem J."/>
            <person name="Labutti K."/>
            <person name="Salamov A."/>
            <person name="Andreopoulos B."/>
            <person name="Baker S."/>
            <person name="Barry K."/>
            <person name="Bills G."/>
            <person name="Bluhm B."/>
            <person name="Cannon C."/>
            <person name="Castanera R."/>
            <person name="Culley D."/>
            <person name="Daum C."/>
            <person name="Ezra D."/>
            <person name="Gonzalez J."/>
            <person name="Henrissat B."/>
            <person name="Kuo A."/>
            <person name="Liang C."/>
            <person name="Lipzen A."/>
            <person name="Lutzoni F."/>
            <person name="Magnuson J."/>
            <person name="Mondo S."/>
            <person name="Nolan M."/>
            <person name="Ohm R."/>
            <person name="Pangilinan J."/>
            <person name="Park H.-J."/>
            <person name="Ramirez L."/>
            <person name="Alfaro M."/>
            <person name="Sun H."/>
            <person name="Tritt A."/>
            <person name="Yoshinaga Y."/>
            <person name="Zwiers L.-H."/>
            <person name="Turgeon B."/>
            <person name="Goodwin S."/>
            <person name="Spatafora J."/>
            <person name="Crous P."/>
            <person name="Grigoriev I."/>
        </authorList>
    </citation>
    <scope>NUCLEOTIDE SEQUENCE</scope>
    <source>
        <strain evidence="3">CBS 133067</strain>
    </source>
</reference>
<dbReference type="Gene3D" id="3.30.70.100">
    <property type="match status" value="1"/>
</dbReference>
<accession>A0A9P4IBN0</accession>
<name>A0A9P4IBN0_9PEZI</name>
<evidence type="ECO:0000313" key="4">
    <source>
        <dbReference type="Proteomes" id="UP000799772"/>
    </source>
</evidence>
<organism evidence="3 4">
    <name type="scientific">Rhizodiscina lignyota</name>
    <dbReference type="NCBI Taxonomy" id="1504668"/>
    <lineage>
        <taxon>Eukaryota</taxon>
        <taxon>Fungi</taxon>
        <taxon>Dikarya</taxon>
        <taxon>Ascomycota</taxon>
        <taxon>Pezizomycotina</taxon>
        <taxon>Dothideomycetes</taxon>
        <taxon>Pleosporomycetidae</taxon>
        <taxon>Aulographales</taxon>
        <taxon>Rhizodiscinaceae</taxon>
        <taxon>Rhizodiscina</taxon>
    </lineage>
</organism>
<evidence type="ECO:0000313" key="3">
    <source>
        <dbReference type="EMBL" id="KAF2095597.1"/>
    </source>
</evidence>
<comment type="caution">
    <text evidence="3">The sequence shown here is derived from an EMBL/GenBank/DDBJ whole genome shotgun (WGS) entry which is preliminary data.</text>
</comment>
<dbReference type="OrthoDB" id="3454835at2759"/>
<dbReference type="SUPFAM" id="SSF54909">
    <property type="entry name" value="Dimeric alpha+beta barrel"/>
    <property type="match status" value="1"/>
</dbReference>
<protein>
    <recommendedName>
        <fullName evidence="2">EthD domain-containing protein</fullName>
    </recommendedName>
</protein>
<evidence type="ECO:0000256" key="1">
    <source>
        <dbReference type="ARBA" id="ARBA00005986"/>
    </source>
</evidence>
<gene>
    <name evidence="3" type="ORF">NA57DRAFT_79315</name>
</gene>
<keyword evidence="4" id="KW-1185">Reference proteome</keyword>
<dbReference type="AlphaFoldDB" id="A0A9P4IBN0"/>
<dbReference type="GO" id="GO:0016491">
    <property type="term" value="F:oxidoreductase activity"/>
    <property type="evidence" value="ECO:0007669"/>
    <property type="project" value="InterPro"/>
</dbReference>
<feature type="domain" description="EthD" evidence="2">
    <location>
        <begin position="37"/>
        <end position="129"/>
    </location>
</feature>
<dbReference type="Proteomes" id="UP000799772">
    <property type="component" value="Unassembled WGS sequence"/>
</dbReference>
<dbReference type="EMBL" id="ML978131">
    <property type="protein sequence ID" value="KAF2095597.1"/>
    <property type="molecule type" value="Genomic_DNA"/>
</dbReference>
<evidence type="ECO:0000259" key="2">
    <source>
        <dbReference type="Pfam" id="PF07110"/>
    </source>
</evidence>
<dbReference type="InterPro" id="IPR011008">
    <property type="entry name" value="Dimeric_a/b-barrel"/>
</dbReference>
<comment type="similarity">
    <text evidence="1">Belongs to the tpcK family.</text>
</comment>
<dbReference type="Pfam" id="PF07110">
    <property type="entry name" value="EthD"/>
    <property type="match status" value="1"/>
</dbReference>
<sequence>MTHKKIDHQFSNPQLSYDAKPNYQPYVKLTFFFKKLPNVSYEQFHRHWETVHADLTLASKEFNVVKIQRYTQFHQTPEAKEKVKALGMDLLDFDGCSEIWVKSWDDWERFFKSPEYAAALAPDCDHFMDVAGAGIKCMAGYDNLIFGPAVHDQGGKDGVLRQ</sequence>
<proteinExistence type="inferred from homology"/>
<dbReference type="InterPro" id="IPR009799">
    <property type="entry name" value="EthD_dom"/>
</dbReference>